<dbReference type="STRING" id="269621.A0A238F770"/>
<evidence type="ECO:0000256" key="5">
    <source>
        <dbReference type="SAM" id="MobiDB-lite"/>
    </source>
</evidence>
<dbReference type="PANTHER" id="PTHR46203">
    <property type="entry name" value="PROBABLE PEPTIDE CHAIN RELEASE FACTOR C12ORF65"/>
    <property type="match status" value="1"/>
</dbReference>
<feature type="compositionally biased region" description="Low complexity" evidence="5">
    <location>
        <begin position="27"/>
        <end position="46"/>
    </location>
</feature>
<dbReference type="GO" id="GO:0032543">
    <property type="term" value="P:mitochondrial translation"/>
    <property type="evidence" value="ECO:0007669"/>
    <property type="project" value="UniProtKB-ARBA"/>
</dbReference>
<feature type="region of interest" description="Disordered" evidence="5">
    <location>
        <begin position="141"/>
        <end position="201"/>
    </location>
</feature>
<comment type="similarity">
    <text evidence="2">Belongs to the prokaryotic/mitochondrial release factor family.</text>
</comment>
<dbReference type="Pfam" id="PF00472">
    <property type="entry name" value="RF-1"/>
    <property type="match status" value="1"/>
</dbReference>
<comment type="subcellular location">
    <subcellularLocation>
        <location evidence="1">Mitochondrion</location>
    </subcellularLocation>
</comment>
<evidence type="ECO:0000313" key="7">
    <source>
        <dbReference type="EMBL" id="SCV67038.1"/>
    </source>
</evidence>
<feature type="domain" description="Prokaryotic-type class I peptide chain release factors" evidence="6">
    <location>
        <begin position="72"/>
        <end position="160"/>
    </location>
</feature>
<name>A0A238F770_9BASI</name>
<reference evidence="8" key="1">
    <citation type="submission" date="2016-09" db="EMBL/GenBank/DDBJ databases">
        <authorList>
            <person name="Jeantristanb JTB J.-T."/>
            <person name="Ricardo R."/>
        </authorList>
    </citation>
    <scope>NUCLEOTIDE SEQUENCE [LARGE SCALE GENOMIC DNA]</scope>
</reference>
<organism evidence="7 8">
    <name type="scientific">Microbotryum intermedium</name>
    <dbReference type="NCBI Taxonomy" id="269621"/>
    <lineage>
        <taxon>Eukaryota</taxon>
        <taxon>Fungi</taxon>
        <taxon>Dikarya</taxon>
        <taxon>Basidiomycota</taxon>
        <taxon>Pucciniomycotina</taxon>
        <taxon>Microbotryomycetes</taxon>
        <taxon>Microbotryales</taxon>
        <taxon>Microbotryaceae</taxon>
        <taxon>Microbotryum</taxon>
    </lineage>
</organism>
<dbReference type="GO" id="GO:0005739">
    <property type="term" value="C:mitochondrion"/>
    <property type="evidence" value="ECO:0007669"/>
    <property type="project" value="UniProtKB-SubCell"/>
</dbReference>
<evidence type="ECO:0000256" key="1">
    <source>
        <dbReference type="ARBA" id="ARBA00004173"/>
    </source>
</evidence>
<dbReference type="InterPro" id="IPR000352">
    <property type="entry name" value="Pep_chain_release_fac_I"/>
</dbReference>
<proteinExistence type="inferred from homology"/>
<dbReference type="Gene3D" id="3.30.160.20">
    <property type="match status" value="1"/>
</dbReference>
<feature type="compositionally biased region" description="Basic and acidic residues" evidence="5">
    <location>
        <begin position="142"/>
        <end position="152"/>
    </location>
</feature>
<dbReference type="AlphaFoldDB" id="A0A238F770"/>
<keyword evidence="4" id="KW-0496">Mitochondrion</keyword>
<keyword evidence="8" id="KW-1185">Reference proteome</keyword>
<evidence type="ECO:0000256" key="2">
    <source>
        <dbReference type="ARBA" id="ARBA00010835"/>
    </source>
</evidence>
<keyword evidence="3" id="KW-0809">Transit peptide</keyword>
<dbReference type="InterPro" id="IPR052405">
    <property type="entry name" value="Mito_Transl_Release_Factor"/>
</dbReference>
<evidence type="ECO:0000313" key="8">
    <source>
        <dbReference type="Proteomes" id="UP000198372"/>
    </source>
</evidence>
<evidence type="ECO:0000259" key="6">
    <source>
        <dbReference type="Pfam" id="PF00472"/>
    </source>
</evidence>
<sequence length="201" mass="22257">MLRRWLVGPLKTRFLRPNLQPYRHSSNHASSPPTSPTPFTSKAPSSGTAPPKGKSRTPPKNLQLPPFPPLVESDLEEEFLRGRGPGGQVINKSSILVSLVHVPSGTRVKCQETRSRESNRLIARKRMQEKLDVLWNGVNSRQELKRERERSKKAAKKRKGIRKRKGGGEVLVEGEGEEGEGGEEAGQEVLSSNAEKSPGEK</sequence>
<protein>
    <submittedName>
        <fullName evidence="7">BQ2448_5684 protein</fullName>
    </submittedName>
</protein>
<dbReference type="InterPro" id="IPR045853">
    <property type="entry name" value="Pep_chain_release_fac_I_sf"/>
</dbReference>
<accession>A0A238F770</accession>
<evidence type="ECO:0000256" key="3">
    <source>
        <dbReference type="ARBA" id="ARBA00022946"/>
    </source>
</evidence>
<evidence type="ECO:0000256" key="4">
    <source>
        <dbReference type="ARBA" id="ARBA00023128"/>
    </source>
</evidence>
<dbReference type="EMBL" id="FMSP01000001">
    <property type="protein sequence ID" value="SCV67038.1"/>
    <property type="molecule type" value="Genomic_DNA"/>
</dbReference>
<dbReference type="GO" id="GO:0003747">
    <property type="term" value="F:translation release factor activity"/>
    <property type="evidence" value="ECO:0007669"/>
    <property type="project" value="InterPro"/>
</dbReference>
<dbReference type="OrthoDB" id="277888at2759"/>
<dbReference type="PANTHER" id="PTHR46203:SF1">
    <property type="entry name" value="MITOCHONDRIAL TRANSLATION RELEASE FACTOR IN RESCUE"/>
    <property type="match status" value="1"/>
</dbReference>
<feature type="compositionally biased region" description="Basic residues" evidence="5">
    <location>
        <begin position="153"/>
        <end position="165"/>
    </location>
</feature>
<gene>
    <name evidence="7" type="ORF">BQ2448_5684</name>
</gene>
<dbReference type="Proteomes" id="UP000198372">
    <property type="component" value="Unassembled WGS sequence"/>
</dbReference>
<feature type="compositionally biased region" description="Acidic residues" evidence="5">
    <location>
        <begin position="172"/>
        <end position="186"/>
    </location>
</feature>
<feature type="region of interest" description="Disordered" evidence="5">
    <location>
        <begin position="18"/>
        <end position="69"/>
    </location>
</feature>
<dbReference type="SUPFAM" id="SSF75620">
    <property type="entry name" value="Release factor"/>
    <property type="match status" value="1"/>
</dbReference>